<dbReference type="Proteomes" id="UP001213000">
    <property type="component" value="Unassembled WGS sequence"/>
</dbReference>
<dbReference type="AlphaFoldDB" id="A0AAD5VW24"/>
<comment type="caution">
    <text evidence="2">The sequence shown here is derived from an EMBL/GenBank/DDBJ whole genome shotgun (WGS) entry which is preliminary data.</text>
</comment>
<reference evidence="2" key="1">
    <citation type="submission" date="2022-07" db="EMBL/GenBank/DDBJ databases">
        <title>Genome Sequence of Leucocoprinus birnbaumii.</title>
        <authorList>
            <person name="Buettner E."/>
        </authorList>
    </citation>
    <scope>NUCLEOTIDE SEQUENCE</scope>
    <source>
        <strain evidence="2">VT141</strain>
    </source>
</reference>
<organism evidence="2 3">
    <name type="scientific">Leucocoprinus birnbaumii</name>
    <dbReference type="NCBI Taxonomy" id="56174"/>
    <lineage>
        <taxon>Eukaryota</taxon>
        <taxon>Fungi</taxon>
        <taxon>Dikarya</taxon>
        <taxon>Basidiomycota</taxon>
        <taxon>Agaricomycotina</taxon>
        <taxon>Agaricomycetes</taxon>
        <taxon>Agaricomycetidae</taxon>
        <taxon>Agaricales</taxon>
        <taxon>Agaricineae</taxon>
        <taxon>Agaricaceae</taxon>
        <taxon>Leucocoprinus</taxon>
    </lineage>
</organism>
<dbReference type="EMBL" id="JANIEX010000181">
    <property type="protein sequence ID" value="KAJ3571518.1"/>
    <property type="molecule type" value="Genomic_DNA"/>
</dbReference>
<accession>A0AAD5VW24</accession>
<proteinExistence type="predicted"/>
<keyword evidence="1" id="KW-0812">Transmembrane</keyword>
<keyword evidence="1" id="KW-0472">Membrane</keyword>
<keyword evidence="3" id="KW-1185">Reference proteome</keyword>
<protein>
    <submittedName>
        <fullName evidence="2">Uncharacterized protein</fullName>
    </submittedName>
</protein>
<evidence type="ECO:0000313" key="2">
    <source>
        <dbReference type="EMBL" id="KAJ3571518.1"/>
    </source>
</evidence>
<evidence type="ECO:0000313" key="3">
    <source>
        <dbReference type="Proteomes" id="UP001213000"/>
    </source>
</evidence>
<evidence type="ECO:0000256" key="1">
    <source>
        <dbReference type="SAM" id="Phobius"/>
    </source>
</evidence>
<gene>
    <name evidence="2" type="ORF">NP233_g3696</name>
</gene>
<keyword evidence="1" id="KW-1133">Transmembrane helix</keyword>
<feature type="transmembrane region" description="Helical" evidence="1">
    <location>
        <begin position="50"/>
        <end position="71"/>
    </location>
</feature>
<sequence length="260" mass="28514">MLSGSDDFMRLRKRYEPSYQLPSYPQADIQSLGATALPDSESPVFTLGQFLLWFGVLLMVGGAAAAAHTIYRKMSGKASDNTHLKNPSCAGERPFDPYLACTNTSLDASIIAANEPSFKHTTIPPRAYCASSRRPDPTSGGGEAFQWQFHTAPPSCKIVSCSSTGFGPNMIYYPNVIWDTPSAYSTSTPNGSWKNVQEKDKDKRMSSPPAYQFGEGFSVIEKKGSSNDFLDDFSFDLAGSGTIFCMHHDTHFYTYISTVL</sequence>
<name>A0AAD5VW24_9AGAR</name>